<dbReference type="EMBL" id="BOOR01000056">
    <property type="protein sequence ID" value="GII57802.1"/>
    <property type="molecule type" value="Genomic_DNA"/>
</dbReference>
<evidence type="ECO:0000313" key="1">
    <source>
        <dbReference type="EMBL" id="GII57802.1"/>
    </source>
</evidence>
<sequence length="142" mass="15568">MARRRSHEKQHCSGEQKGETNLTAPMAVVRCRAAAVMLCAGRHRHRQRMIVTKIRKDARGGDGPRRWLQAMHGEQSANYGGKHEEPTQRVCEHASGPGHVVTVSTRSPESCHAAPTKESSLTIEFGQSECALAAGRTKCVTQ</sequence>
<organism evidence="1 2">
    <name type="scientific">Planotetraspora thailandica</name>
    <dbReference type="NCBI Taxonomy" id="487172"/>
    <lineage>
        <taxon>Bacteria</taxon>
        <taxon>Bacillati</taxon>
        <taxon>Actinomycetota</taxon>
        <taxon>Actinomycetes</taxon>
        <taxon>Streptosporangiales</taxon>
        <taxon>Streptosporangiaceae</taxon>
        <taxon>Planotetraspora</taxon>
    </lineage>
</organism>
<name>A0A8J3XWM5_9ACTN</name>
<reference evidence="1" key="1">
    <citation type="submission" date="2021-01" db="EMBL/GenBank/DDBJ databases">
        <title>Whole genome shotgun sequence of Planotetraspora thailandica NBRC 104271.</title>
        <authorList>
            <person name="Komaki H."/>
            <person name="Tamura T."/>
        </authorList>
    </citation>
    <scope>NUCLEOTIDE SEQUENCE</scope>
    <source>
        <strain evidence="1">NBRC 104271</strain>
    </source>
</reference>
<accession>A0A8J3XWM5</accession>
<evidence type="ECO:0000313" key="2">
    <source>
        <dbReference type="Proteomes" id="UP000605992"/>
    </source>
</evidence>
<comment type="caution">
    <text evidence="1">The sequence shown here is derived from an EMBL/GenBank/DDBJ whole genome shotgun (WGS) entry which is preliminary data.</text>
</comment>
<keyword evidence="2" id="KW-1185">Reference proteome</keyword>
<proteinExistence type="predicted"/>
<dbReference type="Proteomes" id="UP000605992">
    <property type="component" value="Unassembled WGS sequence"/>
</dbReference>
<protein>
    <submittedName>
        <fullName evidence="1">Uncharacterized protein</fullName>
    </submittedName>
</protein>
<dbReference type="AlphaFoldDB" id="A0A8J3XWM5"/>
<gene>
    <name evidence="1" type="ORF">Pth03_61910</name>
</gene>